<sequence length="320" mass="36161">YHLILNDQDLGKIAFISDQNYPGNKYIIYFYEDASTLFANIISDFKYPQDPNKLTVNIFPLIPDLSDGYTAMFRNQPYLSTDLVGSLVISLNNTISTISVKALLHDGSEILAITKIKNDGNSIELPFSLAKIKSKLEAHEVKIFFYIEDMLAHLSYAKLYVLPVGPKTVKIDRLYGGILTSTNETIFPVGPYVDIGGWLEKGKERNIQTNLQTLKDQNFNIINPDPPYPNISFIHQMFQAADAIGGIYIQYSFRHDYTDIQKVINQADEPDGEKWTYSSSAVFEAYDVIKKMDPYHPISLTLNCKYSSAFYADATDILGI</sequence>
<proteinExistence type="predicted"/>
<evidence type="ECO:0000313" key="1">
    <source>
        <dbReference type="EMBL" id="CAG8704030.1"/>
    </source>
</evidence>
<reference evidence="1" key="1">
    <citation type="submission" date="2021-06" db="EMBL/GenBank/DDBJ databases">
        <authorList>
            <person name="Kallberg Y."/>
            <person name="Tangrot J."/>
            <person name="Rosling A."/>
        </authorList>
    </citation>
    <scope>NUCLEOTIDE SEQUENCE</scope>
    <source>
        <strain evidence="1">IN212</strain>
    </source>
</reference>
<feature type="non-terminal residue" evidence="1">
    <location>
        <position position="320"/>
    </location>
</feature>
<comment type="caution">
    <text evidence="1">The sequence shown here is derived from an EMBL/GenBank/DDBJ whole genome shotgun (WGS) entry which is preliminary data.</text>
</comment>
<dbReference type="OrthoDB" id="2338662at2759"/>
<evidence type="ECO:0000313" key="2">
    <source>
        <dbReference type="Proteomes" id="UP000789396"/>
    </source>
</evidence>
<dbReference type="AlphaFoldDB" id="A0A9N9HSY1"/>
<protein>
    <submittedName>
        <fullName evidence="1">1807_t:CDS:1</fullName>
    </submittedName>
</protein>
<organism evidence="1 2">
    <name type="scientific">Racocetra fulgida</name>
    <dbReference type="NCBI Taxonomy" id="60492"/>
    <lineage>
        <taxon>Eukaryota</taxon>
        <taxon>Fungi</taxon>
        <taxon>Fungi incertae sedis</taxon>
        <taxon>Mucoromycota</taxon>
        <taxon>Glomeromycotina</taxon>
        <taxon>Glomeromycetes</taxon>
        <taxon>Diversisporales</taxon>
        <taxon>Gigasporaceae</taxon>
        <taxon>Racocetra</taxon>
    </lineage>
</organism>
<accession>A0A9N9HSY1</accession>
<feature type="non-terminal residue" evidence="1">
    <location>
        <position position="1"/>
    </location>
</feature>
<name>A0A9N9HSY1_9GLOM</name>
<keyword evidence="2" id="KW-1185">Reference proteome</keyword>
<dbReference type="EMBL" id="CAJVPZ010021001">
    <property type="protein sequence ID" value="CAG8704030.1"/>
    <property type="molecule type" value="Genomic_DNA"/>
</dbReference>
<gene>
    <name evidence="1" type="ORF">RFULGI_LOCUS10527</name>
</gene>
<dbReference type="Proteomes" id="UP000789396">
    <property type="component" value="Unassembled WGS sequence"/>
</dbReference>